<name>A0A814PJP5_9BILA</name>
<dbReference type="OrthoDB" id="17646at2759"/>
<reference evidence="3" key="1">
    <citation type="submission" date="2021-02" db="EMBL/GenBank/DDBJ databases">
        <authorList>
            <person name="Nowell W R."/>
        </authorList>
    </citation>
    <scope>NUCLEOTIDE SEQUENCE</scope>
</reference>
<evidence type="ECO:0000313" key="4">
    <source>
        <dbReference type="EMBL" id="CAF3871088.1"/>
    </source>
</evidence>
<organism evidence="3 5">
    <name type="scientific">Didymodactylos carnosus</name>
    <dbReference type="NCBI Taxonomy" id="1234261"/>
    <lineage>
        <taxon>Eukaryota</taxon>
        <taxon>Metazoa</taxon>
        <taxon>Spiralia</taxon>
        <taxon>Gnathifera</taxon>
        <taxon>Rotifera</taxon>
        <taxon>Eurotatoria</taxon>
        <taxon>Bdelloidea</taxon>
        <taxon>Philodinida</taxon>
        <taxon>Philodinidae</taxon>
        <taxon>Didymodactylos</taxon>
    </lineage>
</organism>
<feature type="coiled-coil region" evidence="1">
    <location>
        <begin position="160"/>
        <end position="187"/>
    </location>
</feature>
<evidence type="ECO:0000313" key="3">
    <source>
        <dbReference type="EMBL" id="CAF1106601.1"/>
    </source>
</evidence>
<feature type="non-terminal residue" evidence="3">
    <location>
        <position position="1"/>
    </location>
</feature>
<dbReference type="EMBL" id="CAJNOQ010005654">
    <property type="protein sequence ID" value="CAF1106601.1"/>
    <property type="molecule type" value="Genomic_DNA"/>
</dbReference>
<dbReference type="Proteomes" id="UP000681722">
    <property type="component" value="Unassembled WGS sequence"/>
</dbReference>
<dbReference type="Proteomes" id="UP000663829">
    <property type="component" value="Unassembled WGS sequence"/>
</dbReference>
<sequence>INITGRRMVDEDTLTALSEQNFINLLCNILDKAFNRVSPTRLTVEPSTSTYYQTRLKLIQLLRSTNPSATSEAIHQLKEFNELPNNLQLVYEKFIKEYKFDIERYHLYQSSQHMEESYLKDFDWNIRIAMVDENYSKCRLPLLNLKLQLLEQNKPKNIYLELDETELNRLITEMENIEQDHEKFMQRLVNLGLKPKFQGARKKFICTSTGISVDVIIEGEVLGPIVFPNPEKYRQHIDDMNVISLPKLIDLKLASYQRLPTDRRKDCGDVIELIKSRNLNRSFSDLLDPSVRNEFEQLILSLEKDNQKRSIDDE</sequence>
<gene>
    <name evidence="3" type="ORF">GPM918_LOCUS19021</name>
    <name evidence="4" type="ORF">SRO942_LOCUS19009</name>
</gene>
<proteinExistence type="predicted"/>
<dbReference type="AlphaFoldDB" id="A0A814PJP5"/>
<evidence type="ECO:0000256" key="1">
    <source>
        <dbReference type="SAM" id="Coils"/>
    </source>
</evidence>
<feature type="domain" description="COMM" evidence="2">
    <location>
        <begin position="118"/>
        <end position="185"/>
    </location>
</feature>
<dbReference type="Pfam" id="PF07258">
    <property type="entry name" value="COMM_domain"/>
    <property type="match status" value="1"/>
</dbReference>
<evidence type="ECO:0000259" key="2">
    <source>
        <dbReference type="PROSITE" id="PS51269"/>
    </source>
</evidence>
<keyword evidence="5" id="KW-1185">Reference proteome</keyword>
<keyword evidence="1" id="KW-0175">Coiled coil</keyword>
<evidence type="ECO:0000313" key="5">
    <source>
        <dbReference type="Proteomes" id="UP000663829"/>
    </source>
</evidence>
<dbReference type="PROSITE" id="PS51269">
    <property type="entry name" value="COMM"/>
    <property type="match status" value="1"/>
</dbReference>
<dbReference type="EMBL" id="CAJOBC010005651">
    <property type="protein sequence ID" value="CAF3871088.1"/>
    <property type="molecule type" value="Genomic_DNA"/>
</dbReference>
<protein>
    <recommendedName>
        <fullName evidence="2">COMM domain-containing protein</fullName>
    </recommendedName>
</protein>
<dbReference type="InterPro" id="IPR017920">
    <property type="entry name" value="COMM"/>
</dbReference>
<accession>A0A814PJP5</accession>
<comment type="caution">
    <text evidence="3">The sequence shown here is derived from an EMBL/GenBank/DDBJ whole genome shotgun (WGS) entry which is preliminary data.</text>
</comment>